<keyword evidence="1" id="KW-0067">ATP-binding</keyword>
<evidence type="ECO:0000313" key="1">
    <source>
        <dbReference type="EMBL" id="WOY97462.1"/>
    </source>
</evidence>
<reference evidence="1" key="1">
    <citation type="submission" date="2023-10" db="EMBL/GenBank/DDBJ databases">
        <title>The genome sequence of Streptomyces violaceoruber CGMCC 4.1801.</title>
        <authorList>
            <person name="Mo P."/>
        </authorList>
    </citation>
    <scope>NUCLEOTIDE SEQUENCE</scope>
    <source>
        <strain evidence="1">CGMCC 4.1801</strain>
    </source>
</reference>
<keyword evidence="1" id="KW-0347">Helicase</keyword>
<keyword evidence="1" id="KW-0378">Hydrolase</keyword>
<evidence type="ECO:0000313" key="2">
    <source>
        <dbReference type="Proteomes" id="UP001303608"/>
    </source>
</evidence>
<keyword evidence="2" id="KW-1185">Reference proteome</keyword>
<dbReference type="Proteomes" id="UP001303608">
    <property type="component" value="Chromosome"/>
</dbReference>
<name>A0ACD4WM49_STRVN</name>
<accession>A0ACD4WM49</accession>
<sequence length="993" mass="110589">MTAVQTSAEQSGVTTGQDQYPAGAQVLVRDEEWLVRSSMPTEDDGTRIEVVGVSEFVRDQEAVFFSGLDRIELLDPRETALVMDDSPNYRRSRLFLEAVLRRTALPQSERRLALADSFLMDPLPYQRRPAELALSGANLRPRLLIADVVGLGKTLEIGLTLAELIRRGRGERILVVTPQHVLEQFQHELWTRFAIPLVRLDSVGIERIQREIPAGRNPFTSFKRVIVSIDTLKNTDQYQHHLEQIRWDAVVIDESHNLINRGSLRNQLARTLAPRTDALILASATPHNGDAKSFAELIGLLDPVAIRDPESYRATDIEHLFIRRTKISPEVREQMKGQWAERGPSHCVHCPATPAEEKIFEELAAVWLPGEGGTSVSSVPLFPYTLLKSFLSSHAALRATVSARIKTLEKKDDPQGTAAELAALHRLSELAAGLTEADSAKFAALVGQLREEIGVGPGSDERVVVFSERVQTLEWLADVLPAALGFKGRAARDCVRIMHGGLSDEQQMACVEEFGLADTPVRVLVTGDVASEGVNLHRQCHQLVHYDVPWSLIRIEQRNGRIDRYGQARPPEFRALILTSEVEGAKDDTVVAERLLEREDQAHRSLGTAEAVTGLYRAEAEEKSLIQDLLRGRTVDESLDARRPGADGEDAGLDDFLADFFGPVGEEAPPADPTERTGSTPLSDTDSSGGRDAASPVLPRLFDSTAHFLDDALREVYPDARERLELDRDQQSGLLSFRPPTELVHRLKALPSDYLREQRLRERMLVTFNRRLAEHSLQRARESSTSSWPEISLLTDLHPVVEWLTDKVLVGMGRQEAPMITANVAEPIYLVQGLYSNKLGRPTVVKWMGVTWRKASREGLVDDDMVSLLRRCGVGPTMANKRRYRDPAPLREALPDVLDTAEAFLNTHRDAWDEPLREPIEQYKRRLGTWRQPILAGERTKERLADLADSLLTTGRPLLRVLAVLVPDPDRGDGDEGPPLVSLTAPAASPSRF</sequence>
<keyword evidence="1" id="KW-0547">Nucleotide-binding</keyword>
<protein>
    <submittedName>
        <fullName evidence="1">DEAD/DEAH box helicase</fullName>
    </submittedName>
</protein>
<organism evidence="1 2">
    <name type="scientific">Streptomyces violaceoruber</name>
    <dbReference type="NCBI Taxonomy" id="1935"/>
    <lineage>
        <taxon>Bacteria</taxon>
        <taxon>Bacillati</taxon>
        <taxon>Actinomycetota</taxon>
        <taxon>Actinomycetes</taxon>
        <taxon>Kitasatosporales</taxon>
        <taxon>Streptomycetaceae</taxon>
        <taxon>Streptomyces</taxon>
        <taxon>Streptomyces violaceoruber group</taxon>
    </lineage>
</organism>
<proteinExistence type="predicted"/>
<gene>
    <name evidence="1" type="ORF">R2E43_08390</name>
</gene>
<dbReference type="EMBL" id="CP137734">
    <property type="protein sequence ID" value="WOY97462.1"/>
    <property type="molecule type" value="Genomic_DNA"/>
</dbReference>